<protein>
    <submittedName>
        <fullName evidence="1">Uncharacterized protein</fullName>
    </submittedName>
</protein>
<dbReference type="Proteomes" id="UP000298213">
    <property type="component" value="Unassembled WGS sequence"/>
</dbReference>
<reference evidence="1 2" key="1">
    <citation type="submission" date="2019-03" db="EMBL/GenBank/DDBJ databases">
        <title>Genome sequence of Sphingomonas sp. 17J27-24.</title>
        <authorList>
            <person name="Kim M."/>
            <person name="Maeng S."/>
            <person name="Sathiyaraj S."/>
        </authorList>
    </citation>
    <scope>NUCLEOTIDE SEQUENCE [LARGE SCALE GENOMIC DNA]</scope>
    <source>
        <strain evidence="1 2">17J27-24</strain>
    </source>
</reference>
<dbReference type="EMBL" id="SPDV01000027">
    <property type="protein sequence ID" value="TFI57721.1"/>
    <property type="molecule type" value="Genomic_DNA"/>
</dbReference>
<accession>A0A4Y8ZNY8</accession>
<proteinExistence type="predicted"/>
<dbReference type="OrthoDB" id="5194627at2"/>
<dbReference type="AlphaFoldDB" id="A0A4Y8ZNY8"/>
<evidence type="ECO:0000313" key="1">
    <source>
        <dbReference type="EMBL" id="TFI57721.1"/>
    </source>
</evidence>
<organism evidence="1 2">
    <name type="scientific">Sphingomonas parva</name>
    <dbReference type="NCBI Taxonomy" id="2555898"/>
    <lineage>
        <taxon>Bacteria</taxon>
        <taxon>Pseudomonadati</taxon>
        <taxon>Pseudomonadota</taxon>
        <taxon>Alphaproteobacteria</taxon>
        <taxon>Sphingomonadales</taxon>
        <taxon>Sphingomonadaceae</taxon>
        <taxon>Sphingomonas</taxon>
    </lineage>
</organism>
<sequence>MSLPGTHQDPVGAIALNKSDIALRKLDLPLTAGVWVEKTDYPLGTDPNRLPLRRYIDKENGYIVLFSDPALGYIAGNLFRDGAMAEGGDVLLRYLVTNADLENVTDEKGTFAQGQTAFDADSTFGAIVASVADGDEILVCDDLGDEWADFIGLDNRASPPRISFYHGKHGPLSLGASPFHVSVSQAQKNLERMMLPAAAMGGKINGWRNNYISGSSVHTAIPRVVRGDPDLLAAAFEQARAAPDAIRRAMIVTSSLSKGAVEQALADIRSGGRPDPHFIQLYQLLMSFFSACTDMNAFGYIVCRP</sequence>
<gene>
    <name evidence="1" type="ORF">E2493_13630</name>
</gene>
<keyword evidence="2" id="KW-1185">Reference proteome</keyword>
<evidence type="ECO:0000313" key="2">
    <source>
        <dbReference type="Proteomes" id="UP000298213"/>
    </source>
</evidence>
<comment type="caution">
    <text evidence="1">The sequence shown here is derived from an EMBL/GenBank/DDBJ whole genome shotgun (WGS) entry which is preliminary data.</text>
</comment>
<name>A0A4Y8ZNY8_9SPHN</name>